<comment type="caution">
    <text evidence="1">The sequence shown here is derived from an EMBL/GenBank/DDBJ whole genome shotgun (WGS) entry which is preliminary data.</text>
</comment>
<dbReference type="Proteomes" id="UP001219518">
    <property type="component" value="Unassembled WGS sequence"/>
</dbReference>
<keyword evidence="2" id="KW-1185">Reference proteome</keyword>
<name>A0AAE1I440_9NEOP</name>
<proteinExistence type="predicted"/>
<accession>A0AAE1I440</accession>
<evidence type="ECO:0000313" key="2">
    <source>
        <dbReference type="Proteomes" id="UP001219518"/>
    </source>
</evidence>
<evidence type="ECO:0000313" key="1">
    <source>
        <dbReference type="EMBL" id="KAK3932606.1"/>
    </source>
</evidence>
<reference evidence="1" key="2">
    <citation type="journal article" date="2023" name="BMC Genomics">
        <title>Pest status, molecular evolution, and epigenetic factors derived from the genome assembly of Frankliniella fusca, a thysanopteran phytovirus vector.</title>
        <authorList>
            <person name="Catto M.A."/>
            <person name="Labadie P.E."/>
            <person name="Jacobson A.L."/>
            <person name="Kennedy G.G."/>
            <person name="Srinivasan R."/>
            <person name="Hunt B.G."/>
        </authorList>
    </citation>
    <scope>NUCLEOTIDE SEQUENCE</scope>
    <source>
        <strain evidence="1">PL_HMW_Pooled</strain>
    </source>
</reference>
<sequence>MDTVREWAQLPGLLSMTKLNDLLHRLSVVFPSMPKCYTTLFHCPYNFDISHFHGGATFWYKGIQANLDQLNLREYLQKYKKIILDIGMDGWLLLRHLVGTDNEPFIIAVYKGEKDPVDADEYLHK</sequence>
<protein>
    <submittedName>
        <fullName evidence="1">Protein disulfide-isomerase LQY1, chloroplastic</fullName>
    </submittedName>
</protein>
<dbReference type="AlphaFoldDB" id="A0AAE1I440"/>
<reference evidence="1" key="1">
    <citation type="submission" date="2021-07" db="EMBL/GenBank/DDBJ databases">
        <authorList>
            <person name="Catto M.A."/>
            <person name="Jacobson A."/>
            <person name="Kennedy G."/>
            <person name="Labadie P."/>
            <person name="Hunt B.G."/>
            <person name="Srinivasan R."/>
        </authorList>
    </citation>
    <scope>NUCLEOTIDE SEQUENCE</scope>
    <source>
        <strain evidence="1">PL_HMW_Pooled</strain>
        <tissue evidence="1">Head</tissue>
    </source>
</reference>
<gene>
    <name evidence="1" type="ORF">KUF71_013065</name>
</gene>
<dbReference type="EMBL" id="JAHWGI010001437">
    <property type="protein sequence ID" value="KAK3932606.1"/>
    <property type="molecule type" value="Genomic_DNA"/>
</dbReference>
<organism evidence="1 2">
    <name type="scientific">Frankliniella fusca</name>
    <dbReference type="NCBI Taxonomy" id="407009"/>
    <lineage>
        <taxon>Eukaryota</taxon>
        <taxon>Metazoa</taxon>
        <taxon>Ecdysozoa</taxon>
        <taxon>Arthropoda</taxon>
        <taxon>Hexapoda</taxon>
        <taxon>Insecta</taxon>
        <taxon>Pterygota</taxon>
        <taxon>Neoptera</taxon>
        <taxon>Paraneoptera</taxon>
        <taxon>Thysanoptera</taxon>
        <taxon>Terebrantia</taxon>
        <taxon>Thripoidea</taxon>
        <taxon>Thripidae</taxon>
        <taxon>Frankliniella</taxon>
    </lineage>
</organism>